<proteinExistence type="predicted"/>
<dbReference type="Proteomes" id="UP000675881">
    <property type="component" value="Chromosome 6"/>
</dbReference>
<dbReference type="EMBL" id="HG994585">
    <property type="protein sequence ID" value="CAF2969327.1"/>
    <property type="molecule type" value="Genomic_DNA"/>
</dbReference>
<evidence type="ECO:0000313" key="1">
    <source>
        <dbReference type="EMBL" id="CAF2969327.1"/>
    </source>
</evidence>
<organism evidence="1 2">
    <name type="scientific">Lepeophtheirus salmonis</name>
    <name type="common">Salmon louse</name>
    <name type="synonym">Caligus salmonis</name>
    <dbReference type="NCBI Taxonomy" id="72036"/>
    <lineage>
        <taxon>Eukaryota</taxon>
        <taxon>Metazoa</taxon>
        <taxon>Ecdysozoa</taxon>
        <taxon>Arthropoda</taxon>
        <taxon>Crustacea</taxon>
        <taxon>Multicrustacea</taxon>
        <taxon>Hexanauplia</taxon>
        <taxon>Copepoda</taxon>
        <taxon>Siphonostomatoida</taxon>
        <taxon>Caligidae</taxon>
        <taxon>Lepeophtheirus</taxon>
    </lineage>
</organism>
<reference evidence="1" key="1">
    <citation type="submission" date="2021-02" db="EMBL/GenBank/DDBJ databases">
        <authorList>
            <person name="Bekaert M."/>
        </authorList>
    </citation>
    <scope>NUCLEOTIDE SEQUENCE</scope>
    <source>
        <strain evidence="1">IoA-00</strain>
    </source>
</reference>
<evidence type="ECO:0000313" key="2">
    <source>
        <dbReference type="Proteomes" id="UP000675881"/>
    </source>
</evidence>
<sequence length="107" mass="11779">MSKTFLLWDLRPSIGNLESRSDGPSYLMNLTTSGRLLQFLILSYKASFKFILNSIGIKCDNLDLVLKSLPGRSREQIIEDGKKKLASLPSSCTTTAGGAPKEEAKKK</sequence>
<name>A0A7R8CYK6_LEPSM</name>
<gene>
    <name evidence="1" type="ORF">LSAA_12092</name>
</gene>
<accession>A0A7R8CYK6</accession>
<keyword evidence="2" id="KW-1185">Reference proteome</keyword>
<protein>
    <submittedName>
        <fullName evidence="1">(salmon louse) hypothetical protein</fullName>
    </submittedName>
</protein>
<dbReference type="AlphaFoldDB" id="A0A7R8CYK6"/>